<feature type="non-terminal residue" evidence="1">
    <location>
        <position position="53"/>
    </location>
</feature>
<name>A0AAV7QXW0_PLEWA</name>
<gene>
    <name evidence="1" type="ORF">NDU88_011638</name>
</gene>
<sequence>AGGVSPEQRQTAITASPEQKTYSWNCQHRTRDRLWLSAQNKKHSCDCQPRTRD</sequence>
<dbReference type="Proteomes" id="UP001066276">
    <property type="component" value="Chromosome 6"/>
</dbReference>
<evidence type="ECO:0000313" key="2">
    <source>
        <dbReference type="Proteomes" id="UP001066276"/>
    </source>
</evidence>
<protein>
    <submittedName>
        <fullName evidence="1">Uncharacterized protein</fullName>
    </submittedName>
</protein>
<proteinExistence type="predicted"/>
<keyword evidence="2" id="KW-1185">Reference proteome</keyword>
<reference evidence="1" key="1">
    <citation type="journal article" date="2022" name="bioRxiv">
        <title>Sequencing and chromosome-scale assembly of the giantPleurodeles waltlgenome.</title>
        <authorList>
            <person name="Brown T."/>
            <person name="Elewa A."/>
            <person name="Iarovenko S."/>
            <person name="Subramanian E."/>
            <person name="Araus A.J."/>
            <person name="Petzold A."/>
            <person name="Susuki M."/>
            <person name="Suzuki K.-i.T."/>
            <person name="Hayashi T."/>
            <person name="Toyoda A."/>
            <person name="Oliveira C."/>
            <person name="Osipova E."/>
            <person name="Leigh N.D."/>
            <person name="Simon A."/>
            <person name="Yun M.H."/>
        </authorList>
    </citation>
    <scope>NUCLEOTIDE SEQUENCE</scope>
    <source>
        <strain evidence="1">20211129_DDA</strain>
        <tissue evidence="1">Liver</tissue>
    </source>
</reference>
<feature type="non-terminal residue" evidence="1">
    <location>
        <position position="1"/>
    </location>
</feature>
<organism evidence="1 2">
    <name type="scientific">Pleurodeles waltl</name>
    <name type="common">Iberian ribbed newt</name>
    <dbReference type="NCBI Taxonomy" id="8319"/>
    <lineage>
        <taxon>Eukaryota</taxon>
        <taxon>Metazoa</taxon>
        <taxon>Chordata</taxon>
        <taxon>Craniata</taxon>
        <taxon>Vertebrata</taxon>
        <taxon>Euteleostomi</taxon>
        <taxon>Amphibia</taxon>
        <taxon>Batrachia</taxon>
        <taxon>Caudata</taxon>
        <taxon>Salamandroidea</taxon>
        <taxon>Salamandridae</taxon>
        <taxon>Pleurodelinae</taxon>
        <taxon>Pleurodeles</taxon>
    </lineage>
</organism>
<evidence type="ECO:0000313" key="1">
    <source>
        <dbReference type="EMBL" id="KAJ1145349.1"/>
    </source>
</evidence>
<dbReference type="EMBL" id="JANPWB010000010">
    <property type="protein sequence ID" value="KAJ1145349.1"/>
    <property type="molecule type" value="Genomic_DNA"/>
</dbReference>
<dbReference type="AlphaFoldDB" id="A0AAV7QXW0"/>
<comment type="caution">
    <text evidence="1">The sequence shown here is derived from an EMBL/GenBank/DDBJ whole genome shotgun (WGS) entry which is preliminary data.</text>
</comment>
<accession>A0AAV7QXW0</accession>